<comment type="caution">
    <text evidence="1">The sequence shown here is derived from an EMBL/GenBank/DDBJ whole genome shotgun (WGS) entry which is preliminary data.</text>
</comment>
<protein>
    <recommendedName>
        <fullName evidence="3">DUF5753 domain-containing protein</fullName>
    </recommendedName>
</protein>
<dbReference type="RefSeq" id="WP_380568593.1">
    <property type="nucleotide sequence ID" value="NZ_JBEUKS010000018.1"/>
</dbReference>
<dbReference type="Proteomes" id="UP001592581">
    <property type="component" value="Unassembled WGS sequence"/>
</dbReference>
<accession>A0ABV6XZH9</accession>
<proteinExistence type="predicted"/>
<gene>
    <name evidence="1" type="ORF">ABUW04_36070</name>
</gene>
<name>A0ABV6XZH9_9ACTN</name>
<keyword evidence="2" id="KW-1185">Reference proteome</keyword>
<sequence>MTELSQERFRLSFHRGESAHSAVIVLDGPITHPSLTHCHWEGGEGRVVMLFLDDLSGLRALNRAALLGLRGEIPELPMPLG</sequence>
<organism evidence="1 2">
    <name type="scientific">Streptacidiphilus jeojiensis</name>
    <dbReference type="NCBI Taxonomy" id="3229225"/>
    <lineage>
        <taxon>Bacteria</taxon>
        <taxon>Bacillati</taxon>
        <taxon>Actinomycetota</taxon>
        <taxon>Actinomycetes</taxon>
        <taxon>Kitasatosporales</taxon>
        <taxon>Streptomycetaceae</taxon>
        <taxon>Streptacidiphilus</taxon>
    </lineage>
</organism>
<reference evidence="1 2" key="1">
    <citation type="submission" date="2024-06" db="EMBL/GenBank/DDBJ databases">
        <authorList>
            <person name="Lee S.D."/>
        </authorList>
    </citation>
    <scope>NUCLEOTIDE SEQUENCE [LARGE SCALE GENOMIC DNA]</scope>
    <source>
        <strain evidence="1 2">N1-10</strain>
    </source>
</reference>
<evidence type="ECO:0008006" key="3">
    <source>
        <dbReference type="Google" id="ProtNLM"/>
    </source>
</evidence>
<evidence type="ECO:0000313" key="2">
    <source>
        <dbReference type="Proteomes" id="UP001592581"/>
    </source>
</evidence>
<evidence type="ECO:0000313" key="1">
    <source>
        <dbReference type="EMBL" id="MFC1443666.1"/>
    </source>
</evidence>
<dbReference type="EMBL" id="JBEUKS010000018">
    <property type="protein sequence ID" value="MFC1443666.1"/>
    <property type="molecule type" value="Genomic_DNA"/>
</dbReference>